<dbReference type="AlphaFoldDB" id="V2XBZ4"/>
<evidence type="ECO:0000256" key="10">
    <source>
        <dbReference type="ARBA" id="ARBA00041978"/>
    </source>
</evidence>
<dbReference type="Pfam" id="PF00849">
    <property type="entry name" value="PseudoU_synth_2"/>
    <property type="match status" value="1"/>
</dbReference>
<dbReference type="HOGENOM" id="CLU_016902_11_0_1"/>
<comment type="catalytic activity">
    <reaction evidence="5">
        <text>uridine(2819) in 21S rRNA = pseudouridine(2819) in 21S rRNA</text>
        <dbReference type="Rhea" id="RHEA:42556"/>
        <dbReference type="Rhea" id="RHEA-COMP:10113"/>
        <dbReference type="Rhea" id="RHEA-COMP:10114"/>
        <dbReference type="ChEBI" id="CHEBI:65314"/>
        <dbReference type="ChEBI" id="CHEBI:65315"/>
        <dbReference type="EC" id="5.4.99.43"/>
    </reaction>
</comment>
<dbReference type="InterPro" id="IPR050188">
    <property type="entry name" value="RluA_PseudoU_synthase"/>
</dbReference>
<evidence type="ECO:0000256" key="3">
    <source>
        <dbReference type="ARBA" id="ARBA00023128"/>
    </source>
</evidence>
<protein>
    <recommendedName>
        <fullName evidence="8">21S rRNA pseudouridine(2819) synthase</fullName>
        <ecNumber evidence="7">5.4.99.43</ecNumber>
    </recommendedName>
    <alternativeName>
        <fullName evidence="10">Pseudouridine synthase 5</fullName>
    </alternativeName>
    <alternativeName>
        <fullName evidence="9">Pseudouridylate synthase PUS5</fullName>
    </alternativeName>
    <alternativeName>
        <fullName evidence="11">Uracil hydrolyase PUS5</fullName>
    </alternativeName>
</protein>
<keyword evidence="4" id="KW-0413">Isomerase</keyword>
<comment type="function">
    <text evidence="6">Pseudouridylate synthase responsible for the pseudouridine-2819 formation in mitochondrial 21S rRNA. May modulate the efficiency or the fidelity of the mitochondrial translation machinery.</text>
</comment>
<organism evidence="13 14">
    <name type="scientific">Moniliophthora roreri (strain MCA 2997)</name>
    <name type="common">Cocoa frosty pod rot fungus</name>
    <name type="synonym">Crinipellis roreri</name>
    <dbReference type="NCBI Taxonomy" id="1381753"/>
    <lineage>
        <taxon>Eukaryota</taxon>
        <taxon>Fungi</taxon>
        <taxon>Dikarya</taxon>
        <taxon>Basidiomycota</taxon>
        <taxon>Agaricomycotina</taxon>
        <taxon>Agaricomycetes</taxon>
        <taxon>Agaricomycetidae</taxon>
        <taxon>Agaricales</taxon>
        <taxon>Marasmiineae</taxon>
        <taxon>Marasmiaceae</taxon>
        <taxon>Moniliophthora</taxon>
    </lineage>
</organism>
<dbReference type="GO" id="GO:0003723">
    <property type="term" value="F:RNA binding"/>
    <property type="evidence" value="ECO:0007669"/>
    <property type="project" value="InterPro"/>
</dbReference>
<dbReference type="SUPFAM" id="SSF55120">
    <property type="entry name" value="Pseudouridine synthase"/>
    <property type="match status" value="1"/>
</dbReference>
<comment type="caution">
    <text evidence="13">The sequence shown here is derived from an EMBL/GenBank/DDBJ whole genome shotgun (WGS) entry which is preliminary data.</text>
</comment>
<evidence type="ECO:0000313" key="13">
    <source>
        <dbReference type="EMBL" id="ESK90341.1"/>
    </source>
</evidence>
<comment type="subcellular location">
    <subcellularLocation>
        <location evidence="1">Mitochondrion</location>
    </subcellularLocation>
</comment>
<dbReference type="GO" id="GO:0005739">
    <property type="term" value="C:mitochondrion"/>
    <property type="evidence" value="ECO:0007669"/>
    <property type="project" value="UniProtKB-SubCell"/>
</dbReference>
<name>V2XBZ4_MONRO</name>
<dbReference type="GO" id="GO:0000455">
    <property type="term" value="P:enzyme-directed rRNA pseudouridine synthesis"/>
    <property type="evidence" value="ECO:0007669"/>
    <property type="project" value="TreeGrafter"/>
</dbReference>
<evidence type="ECO:0000256" key="9">
    <source>
        <dbReference type="ARBA" id="ARBA00041561"/>
    </source>
</evidence>
<keyword evidence="3" id="KW-0496">Mitochondrion</keyword>
<reference evidence="13 14" key="1">
    <citation type="journal article" date="2014" name="BMC Genomics">
        <title>Genome and secretome analysis of the hemibiotrophic fungal pathogen, Moniliophthora roreri, which causes frosty pod rot disease of cacao: mechanisms of the biotrophic and necrotrophic phases.</title>
        <authorList>
            <person name="Meinhardt L.W."/>
            <person name="Costa G.G.L."/>
            <person name="Thomazella D.P.T."/>
            <person name="Teixeira P.J.P.L."/>
            <person name="Carazzolle M.F."/>
            <person name="Schuster S.C."/>
            <person name="Carlson J.E."/>
            <person name="Guiltinan M.J."/>
            <person name="Mieczkowski P."/>
            <person name="Farmer A."/>
            <person name="Ramaraj T."/>
            <person name="Crozier J."/>
            <person name="Davis R.E."/>
            <person name="Shao J."/>
            <person name="Melnick R.L."/>
            <person name="Pereira G.A.G."/>
            <person name="Bailey B.A."/>
        </authorList>
    </citation>
    <scope>NUCLEOTIDE SEQUENCE [LARGE SCALE GENOMIC DNA]</scope>
    <source>
        <strain evidence="13 14">MCA 2997</strain>
    </source>
</reference>
<evidence type="ECO:0000256" key="7">
    <source>
        <dbReference type="ARBA" id="ARBA00038947"/>
    </source>
</evidence>
<evidence type="ECO:0000259" key="12">
    <source>
        <dbReference type="Pfam" id="PF00849"/>
    </source>
</evidence>
<dbReference type="GO" id="GO:0160143">
    <property type="term" value="F:21S rRNA pseudouridine(2819) synthase activity"/>
    <property type="evidence" value="ECO:0007669"/>
    <property type="project" value="UniProtKB-EC"/>
</dbReference>
<comment type="similarity">
    <text evidence="2">Belongs to the pseudouridine synthase RluA family.</text>
</comment>
<accession>V2XBZ4</accession>
<dbReference type="OrthoDB" id="428658at2759"/>
<evidence type="ECO:0000256" key="5">
    <source>
        <dbReference type="ARBA" id="ARBA00036927"/>
    </source>
</evidence>
<keyword evidence="14" id="KW-1185">Reference proteome</keyword>
<dbReference type="EMBL" id="AWSO01000456">
    <property type="protein sequence ID" value="ESK90341.1"/>
    <property type="molecule type" value="Genomic_DNA"/>
</dbReference>
<dbReference type="EC" id="5.4.99.43" evidence="7"/>
<dbReference type="CDD" id="cd02869">
    <property type="entry name" value="PseudoU_synth_RluA_like"/>
    <property type="match status" value="1"/>
</dbReference>
<dbReference type="PANTHER" id="PTHR21600:SF81">
    <property type="entry name" value="21S RRNA PSEUDOURIDINE(2819) SYNTHASE"/>
    <property type="match status" value="1"/>
</dbReference>
<dbReference type="PANTHER" id="PTHR21600">
    <property type="entry name" value="MITOCHONDRIAL RNA PSEUDOURIDINE SYNTHASE"/>
    <property type="match status" value="1"/>
</dbReference>
<evidence type="ECO:0000256" key="4">
    <source>
        <dbReference type="ARBA" id="ARBA00023235"/>
    </source>
</evidence>
<evidence type="ECO:0000313" key="14">
    <source>
        <dbReference type="Proteomes" id="UP000017559"/>
    </source>
</evidence>
<dbReference type="STRING" id="1381753.V2XBZ4"/>
<evidence type="ECO:0000256" key="2">
    <source>
        <dbReference type="ARBA" id="ARBA00010876"/>
    </source>
</evidence>
<dbReference type="Proteomes" id="UP000017559">
    <property type="component" value="Unassembled WGS sequence"/>
</dbReference>
<evidence type="ECO:0000256" key="11">
    <source>
        <dbReference type="ARBA" id="ARBA00042700"/>
    </source>
</evidence>
<feature type="domain" description="Pseudouridine synthase RsuA/RluA-like" evidence="12">
    <location>
        <begin position="33"/>
        <end position="191"/>
    </location>
</feature>
<sequence length="301" mass="33527">MSSFRVIFRQSCKGDNISCHLTYSRVLYVDGRMVVINKQAGVVAQFGHSKSQGEGHVKLLELEQETNNPPVKSQVLYPVHRLDKGTTGCLALARSRDMARELSRQFKQHTVEKTYYALVRGGESSFSAQQGTIDNPVEVSTNGRASLGTLSGDKKSRTRWELLGSSPSLPVSLLRLRLFTGHKHQLRVHMSKVLKTPILGDSIHSETKPKKEIRALLQSLSIPEDRLFLHSSHLGVIRYAKNGRQFRLGIQAPLPHDFVQFCNHSGLELDSDIAKPIAFIDGEPSPGSEIHELNGHLSELH</sequence>
<gene>
    <name evidence="13" type="ORF">Moror_13770</name>
</gene>
<dbReference type="InterPro" id="IPR006145">
    <property type="entry name" value="PsdUridine_synth_RsuA/RluA"/>
</dbReference>
<evidence type="ECO:0000256" key="6">
    <source>
        <dbReference type="ARBA" id="ARBA00037513"/>
    </source>
</evidence>
<proteinExistence type="inferred from homology"/>
<dbReference type="InterPro" id="IPR020103">
    <property type="entry name" value="PsdUridine_synth_cat_dom_sf"/>
</dbReference>
<evidence type="ECO:0000256" key="1">
    <source>
        <dbReference type="ARBA" id="ARBA00004173"/>
    </source>
</evidence>
<dbReference type="Gene3D" id="3.30.2350.10">
    <property type="entry name" value="Pseudouridine synthase"/>
    <property type="match status" value="1"/>
</dbReference>
<dbReference type="KEGG" id="mrr:Moror_13770"/>
<evidence type="ECO:0000256" key="8">
    <source>
        <dbReference type="ARBA" id="ARBA00040626"/>
    </source>
</evidence>